<dbReference type="GO" id="GO:0005737">
    <property type="term" value="C:cytoplasm"/>
    <property type="evidence" value="ECO:0007669"/>
    <property type="project" value="TreeGrafter"/>
</dbReference>
<feature type="domain" description="GOLD" evidence="2">
    <location>
        <begin position="278"/>
        <end position="387"/>
    </location>
</feature>
<dbReference type="AlphaFoldDB" id="A0AAF3EZ07"/>
<dbReference type="PANTHER" id="PTHR23324:SF7">
    <property type="entry name" value="CRAL-TRIO DOMAIN-CONTAINING PROTEIN"/>
    <property type="match status" value="1"/>
</dbReference>
<evidence type="ECO:0000313" key="4">
    <source>
        <dbReference type="WBParaSite" id="MBELARI_LOCUS19442"/>
    </source>
</evidence>
<dbReference type="Proteomes" id="UP000887575">
    <property type="component" value="Unassembled WGS sequence"/>
</dbReference>
<organism evidence="3 4">
    <name type="scientific">Mesorhabditis belari</name>
    <dbReference type="NCBI Taxonomy" id="2138241"/>
    <lineage>
        <taxon>Eukaryota</taxon>
        <taxon>Metazoa</taxon>
        <taxon>Ecdysozoa</taxon>
        <taxon>Nematoda</taxon>
        <taxon>Chromadorea</taxon>
        <taxon>Rhabditida</taxon>
        <taxon>Rhabditina</taxon>
        <taxon>Rhabditomorpha</taxon>
        <taxon>Rhabditoidea</taxon>
        <taxon>Rhabditidae</taxon>
        <taxon>Mesorhabditinae</taxon>
        <taxon>Mesorhabditis</taxon>
    </lineage>
</organism>
<dbReference type="Pfam" id="PF00650">
    <property type="entry name" value="CRAL_TRIO"/>
    <property type="match status" value="1"/>
</dbReference>
<accession>A0AAF3EZ07</accession>
<dbReference type="PANTHER" id="PTHR23324">
    <property type="entry name" value="SEC14 RELATED PROTEIN"/>
    <property type="match status" value="1"/>
</dbReference>
<evidence type="ECO:0000259" key="2">
    <source>
        <dbReference type="PROSITE" id="PS50866"/>
    </source>
</evidence>
<feature type="domain" description="CRAL-TRIO" evidence="1">
    <location>
        <begin position="92"/>
        <end position="265"/>
    </location>
</feature>
<dbReference type="InterPro" id="IPR051064">
    <property type="entry name" value="SEC14/CRAL-TRIO_domain"/>
</dbReference>
<protein>
    <recommendedName>
        <fullName evidence="5">SEC14-like protein 2</fullName>
    </recommendedName>
</protein>
<evidence type="ECO:0000259" key="1">
    <source>
        <dbReference type="PROSITE" id="PS50191"/>
    </source>
</evidence>
<evidence type="ECO:0000313" key="3">
    <source>
        <dbReference type="Proteomes" id="UP000887575"/>
    </source>
</evidence>
<dbReference type="Gene3D" id="2.60.120.680">
    <property type="entry name" value="GOLD domain"/>
    <property type="match status" value="1"/>
</dbReference>
<dbReference type="SUPFAM" id="SSF46938">
    <property type="entry name" value="CRAL/TRIO N-terminal domain"/>
    <property type="match status" value="1"/>
</dbReference>
<name>A0AAF3EZ07_9BILA</name>
<dbReference type="SUPFAM" id="SSF52087">
    <property type="entry name" value="CRAL/TRIO domain"/>
    <property type="match status" value="1"/>
</dbReference>
<dbReference type="InterPro" id="IPR009038">
    <property type="entry name" value="GOLD_dom"/>
</dbReference>
<dbReference type="PROSITE" id="PS50866">
    <property type="entry name" value="GOLD"/>
    <property type="match status" value="1"/>
</dbReference>
<dbReference type="SUPFAM" id="SSF101576">
    <property type="entry name" value="Supernatant protein factor (SPF), C-terminal domain"/>
    <property type="match status" value="1"/>
</dbReference>
<reference evidence="4" key="1">
    <citation type="submission" date="2024-02" db="UniProtKB">
        <authorList>
            <consortium name="WormBaseParasite"/>
        </authorList>
    </citation>
    <scope>IDENTIFICATION</scope>
</reference>
<dbReference type="InterPro" id="IPR036273">
    <property type="entry name" value="CRAL/TRIO_N_dom_sf"/>
</dbReference>
<keyword evidence="3" id="KW-1185">Reference proteome</keyword>
<dbReference type="Gene3D" id="3.40.525.10">
    <property type="entry name" value="CRAL-TRIO lipid binding domain"/>
    <property type="match status" value="1"/>
</dbReference>
<dbReference type="InterPro" id="IPR001251">
    <property type="entry name" value="CRAL-TRIO_dom"/>
</dbReference>
<dbReference type="SMART" id="SM00516">
    <property type="entry name" value="SEC14"/>
    <property type="match status" value="1"/>
</dbReference>
<dbReference type="CDD" id="cd00170">
    <property type="entry name" value="SEC14"/>
    <property type="match status" value="1"/>
</dbReference>
<dbReference type="WBParaSite" id="MBELARI_LOCUS19442">
    <property type="protein sequence ID" value="MBELARI_LOCUS19442"/>
    <property type="gene ID" value="MBELARI_LOCUS19442"/>
</dbReference>
<evidence type="ECO:0008006" key="5">
    <source>
        <dbReference type="Google" id="ProtNLM"/>
    </source>
</evidence>
<sequence>MGVESPFHIHINDLDARQKAKIKELRKRLEEDLKRYPEYDTDHSLLRWLIGWDYDIETIVPKAQWALSVFDNLGFNDYHVKSLDDIDEYALARSPAAPYFPGGLLGYDKDGDVLYCQPLSKADPRSLMKADSVAQAYRLELAMIEGAFKLVRRQEAKTGRKCGMKIIMDLEGFSYSEHVYLPSVSEYQKVLALVQQVFPEFLRKLYVVNPPTAMAAVYNIVKPVLAKQTREKIEILGSDWKEVLVNACGAENLYQQWGGVKPAATPYGNVRLGGKVPEKVMYSPQSNPFDDEGRMKSVNIAARGKAEFRFQADKGDTIRWLFRVSSGDVDFSIKHKEKEVYPTFRISTEFVPEFGSMVCRKTGEYVLLFENLHGKLWSKDVTYRVEVQETKECSAL</sequence>
<dbReference type="InterPro" id="IPR036865">
    <property type="entry name" value="CRAL-TRIO_dom_sf"/>
</dbReference>
<proteinExistence type="predicted"/>
<dbReference type="PROSITE" id="PS50191">
    <property type="entry name" value="CRAL_TRIO"/>
    <property type="match status" value="1"/>
</dbReference>
<dbReference type="InterPro" id="IPR036598">
    <property type="entry name" value="GOLD_dom_sf"/>
</dbReference>